<organism evidence="3 4">
    <name type="scientific">Thalassovita aquimarina</name>
    <dbReference type="NCBI Taxonomy" id="2785917"/>
    <lineage>
        <taxon>Bacteria</taxon>
        <taxon>Pseudomonadati</taxon>
        <taxon>Pseudomonadota</taxon>
        <taxon>Alphaproteobacteria</taxon>
        <taxon>Rhodobacterales</taxon>
        <taxon>Roseobacteraceae</taxon>
        <taxon>Thalassovita</taxon>
    </lineage>
</organism>
<dbReference type="EMBL" id="JADMKU010000022">
    <property type="protein sequence ID" value="MBR9653019.1"/>
    <property type="molecule type" value="Genomic_DNA"/>
</dbReference>
<keyword evidence="1" id="KW-0472">Membrane</keyword>
<evidence type="ECO:0000259" key="2">
    <source>
        <dbReference type="Pfam" id="PF01478"/>
    </source>
</evidence>
<feature type="transmembrane region" description="Helical" evidence="1">
    <location>
        <begin position="152"/>
        <end position="172"/>
    </location>
</feature>
<protein>
    <submittedName>
        <fullName evidence="3">Prepilin peptidase</fullName>
    </submittedName>
</protein>
<evidence type="ECO:0000256" key="1">
    <source>
        <dbReference type="SAM" id="Phobius"/>
    </source>
</evidence>
<accession>A0ABS5HVM8</accession>
<evidence type="ECO:0000313" key="3">
    <source>
        <dbReference type="EMBL" id="MBR9653019.1"/>
    </source>
</evidence>
<dbReference type="Proteomes" id="UP001195941">
    <property type="component" value="Unassembled WGS sequence"/>
</dbReference>
<feature type="transmembrane region" description="Helical" evidence="1">
    <location>
        <begin position="71"/>
        <end position="92"/>
    </location>
</feature>
<dbReference type="Pfam" id="PF01478">
    <property type="entry name" value="Peptidase_A24"/>
    <property type="match status" value="1"/>
</dbReference>
<feature type="transmembrane region" description="Helical" evidence="1">
    <location>
        <begin position="112"/>
        <end position="132"/>
    </location>
</feature>
<dbReference type="RefSeq" id="WP_212702644.1">
    <property type="nucleotide sequence ID" value="NZ_JADMKU010000022.1"/>
</dbReference>
<name>A0ABS5HVM8_9RHOB</name>
<keyword evidence="1" id="KW-0812">Transmembrane</keyword>
<keyword evidence="4" id="KW-1185">Reference proteome</keyword>
<comment type="caution">
    <text evidence="3">The sequence shown here is derived from an EMBL/GenBank/DDBJ whole genome shotgun (WGS) entry which is preliminary data.</text>
</comment>
<feature type="transmembrane region" description="Helical" evidence="1">
    <location>
        <begin position="46"/>
        <end position="65"/>
    </location>
</feature>
<keyword evidence="1" id="KW-1133">Transmembrane helix</keyword>
<reference evidence="3 4" key="1">
    <citation type="journal article" date="2021" name="Arch. Microbiol.">
        <title>Thalassobius aquimarinus sp. nov., isolated from the Sea of Japan seashore.</title>
        <authorList>
            <person name="Kurilenko V.V."/>
            <person name="Romanenko L.A."/>
            <person name="Chernysheva N.Y."/>
            <person name="Velansky P.V."/>
            <person name="Tekutyeva L.A."/>
            <person name="Isaeva M.P."/>
            <person name="Mikhailov V.V."/>
        </authorList>
    </citation>
    <scope>NUCLEOTIDE SEQUENCE [LARGE SCALE GENOMIC DNA]</scope>
    <source>
        <strain evidence="3 4">KMM 8518</strain>
    </source>
</reference>
<sequence>MSAFSTLAPALQIPQSVAIWLFLLCLPACLWSAWNDLSRMKIPNKAVLLLAVTFVIAAPLLMPLQQVGWQLLQLVVVLLVGMVMNGAGLIGAGDAKFTAAAAPYVMLGDWKLVVLLFATTTLAAVAVHRLAGLTPLRKLAPDWESWTRKGDFPMGLPLGGTLSLYLLIGAVYGG</sequence>
<feature type="transmembrane region" description="Helical" evidence="1">
    <location>
        <begin position="17"/>
        <end position="34"/>
    </location>
</feature>
<gene>
    <name evidence="3" type="ORF">IT775_18025</name>
</gene>
<proteinExistence type="predicted"/>
<dbReference type="Gene3D" id="1.20.120.1220">
    <property type="match status" value="1"/>
</dbReference>
<feature type="domain" description="Prepilin type IV endopeptidase peptidase" evidence="2">
    <location>
        <begin position="24"/>
        <end position="124"/>
    </location>
</feature>
<dbReference type="InterPro" id="IPR000045">
    <property type="entry name" value="Prepilin_IV_endopep_pep"/>
</dbReference>
<evidence type="ECO:0000313" key="4">
    <source>
        <dbReference type="Proteomes" id="UP001195941"/>
    </source>
</evidence>